<dbReference type="Proteomes" id="UP000553059">
    <property type="component" value="Unassembled WGS sequence"/>
</dbReference>
<proteinExistence type="predicted"/>
<organism evidence="1 2">
    <name type="scientific">Desulfitobacterium dehalogenans</name>
    <dbReference type="NCBI Taxonomy" id="36854"/>
    <lineage>
        <taxon>Bacteria</taxon>
        <taxon>Bacillati</taxon>
        <taxon>Bacillota</taxon>
        <taxon>Clostridia</taxon>
        <taxon>Eubacteriales</taxon>
        <taxon>Desulfitobacteriaceae</taxon>
        <taxon>Desulfitobacterium</taxon>
    </lineage>
</organism>
<evidence type="ECO:0000313" key="1">
    <source>
        <dbReference type="EMBL" id="HHY28403.1"/>
    </source>
</evidence>
<dbReference type="EMBL" id="DUTF01000360">
    <property type="protein sequence ID" value="HHY28403.1"/>
    <property type="molecule type" value="Genomic_DNA"/>
</dbReference>
<reference evidence="1 2" key="1">
    <citation type="journal article" date="2020" name="Biotechnol. Biofuels">
        <title>New insights from the biogas microbiome by comprehensive genome-resolved metagenomics of nearly 1600 species originating from multiple anaerobic digesters.</title>
        <authorList>
            <person name="Campanaro S."/>
            <person name="Treu L."/>
            <person name="Rodriguez-R L.M."/>
            <person name="Kovalovszki A."/>
            <person name="Ziels R.M."/>
            <person name="Maus I."/>
            <person name="Zhu X."/>
            <person name="Kougias P.G."/>
            <person name="Basile A."/>
            <person name="Luo G."/>
            <person name="Schluter A."/>
            <person name="Konstantinidis K.T."/>
            <person name="Angelidaki I."/>
        </authorList>
    </citation>
    <scope>NUCLEOTIDE SEQUENCE [LARGE SCALE GENOMIC DNA]</scope>
    <source>
        <strain evidence="1">AS05jafATM_4</strain>
    </source>
</reference>
<sequence>MMRKAVSMIVCLICFLVLLTGSVIVENQGSTLDFSFDNKGQYTGFNSLPSRYTLEMAQHAGYYVISDSKVVANGGLWDDFLAASSQGKNSSLRMVAFYSENGNSPFFADLFYKDGYFYLFDSSADELSKKPFKHLLILEGRFGNPSKDSGVIVLANDSSLTFDMVISSMVSSSYEYIKSIPEYKLIMFR</sequence>
<protein>
    <submittedName>
        <fullName evidence="1">Uncharacterized protein</fullName>
    </submittedName>
</protein>
<evidence type="ECO:0000313" key="2">
    <source>
        <dbReference type="Proteomes" id="UP000553059"/>
    </source>
</evidence>
<comment type="caution">
    <text evidence="1">The sequence shown here is derived from an EMBL/GenBank/DDBJ whole genome shotgun (WGS) entry which is preliminary data.</text>
</comment>
<gene>
    <name evidence="1" type="ORF">GX523_17010</name>
</gene>
<name>A0A7C6Z6G7_9FIRM</name>
<dbReference type="AlphaFoldDB" id="A0A7C6Z6G7"/>
<accession>A0A7C6Z6G7</accession>